<gene>
    <name evidence="2" type="ORF">DK846_12995</name>
</gene>
<evidence type="ECO:0000256" key="1">
    <source>
        <dbReference type="SAM" id="MobiDB-lite"/>
    </source>
</evidence>
<dbReference type="EMBL" id="QGMY01000009">
    <property type="protein sequence ID" value="PWR70902.1"/>
    <property type="molecule type" value="Genomic_DNA"/>
</dbReference>
<name>A0A2V2MS07_9EURY</name>
<evidence type="ECO:0000313" key="3">
    <source>
        <dbReference type="Proteomes" id="UP000245657"/>
    </source>
</evidence>
<comment type="caution">
    <text evidence="2">The sequence shown here is derived from an EMBL/GenBank/DDBJ whole genome shotgun (WGS) entry which is preliminary data.</text>
</comment>
<accession>A0A2V2MS07</accession>
<proteinExistence type="predicted"/>
<dbReference type="AlphaFoldDB" id="A0A2V2MS07"/>
<dbReference type="Proteomes" id="UP000245657">
    <property type="component" value="Unassembled WGS sequence"/>
</dbReference>
<evidence type="ECO:0000313" key="2">
    <source>
        <dbReference type="EMBL" id="PWR70902.1"/>
    </source>
</evidence>
<keyword evidence="3" id="KW-1185">Reference proteome</keyword>
<reference evidence="2 3" key="1">
    <citation type="submission" date="2018-05" db="EMBL/GenBank/DDBJ databases">
        <title>Draft genome of Methanospirillum lacunae Ki8-1.</title>
        <authorList>
            <person name="Dueholm M.S."/>
            <person name="Nielsen P.H."/>
            <person name="Bakmann L.F."/>
            <person name="Otzen D.E."/>
        </authorList>
    </citation>
    <scope>NUCLEOTIDE SEQUENCE [LARGE SCALE GENOMIC DNA]</scope>
    <source>
        <strain evidence="2 3">Ki8-1</strain>
    </source>
</reference>
<feature type="region of interest" description="Disordered" evidence="1">
    <location>
        <begin position="182"/>
        <end position="202"/>
    </location>
</feature>
<protein>
    <submittedName>
        <fullName evidence="2">Uncharacterized protein</fullName>
    </submittedName>
</protein>
<organism evidence="2 3">
    <name type="scientific">Methanospirillum lacunae</name>
    <dbReference type="NCBI Taxonomy" id="668570"/>
    <lineage>
        <taxon>Archaea</taxon>
        <taxon>Methanobacteriati</taxon>
        <taxon>Methanobacteriota</taxon>
        <taxon>Stenosarchaea group</taxon>
        <taxon>Methanomicrobia</taxon>
        <taxon>Methanomicrobiales</taxon>
        <taxon>Methanospirillaceae</taxon>
        <taxon>Methanospirillum</taxon>
    </lineage>
</organism>
<sequence>MGFIMTKTYGIFSSPGKDRKRTRPSRILLTGVLIIVLCIAHASSLPTILFPLKDSPATGPYQDDEFLTLASSAIYGLSNATIPNGTELRDLQSTQQKLAKMNISPDFYEKARKINAYLYYTAQAGDAYSDAMSLSGKAYSPVYEDPSALSEVQEYQAASKTMWNQIQDLFPGVEPYRITTEEKPFSVNEDPTFKQPNNPFSSYTEEDAIYDQYYR</sequence>